<reference evidence="4" key="2">
    <citation type="journal article" date="2023" name="IMA Fungus">
        <title>Comparative genomic study of the Penicillium genus elucidates a diverse pangenome and 15 lateral gene transfer events.</title>
        <authorList>
            <person name="Petersen C."/>
            <person name="Sorensen T."/>
            <person name="Nielsen M.R."/>
            <person name="Sondergaard T.E."/>
            <person name="Sorensen J.L."/>
            <person name="Fitzpatrick D.A."/>
            <person name="Frisvad J.C."/>
            <person name="Nielsen K.L."/>
        </authorList>
    </citation>
    <scope>NUCLEOTIDE SEQUENCE</scope>
    <source>
        <strain evidence="4">IBT 26290</strain>
    </source>
</reference>
<dbReference type="PANTHER" id="PTHR24198:SF165">
    <property type="entry name" value="ANKYRIN REPEAT-CONTAINING PROTEIN-RELATED"/>
    <property type="match status" value="1"/>
</dbReference>
<dbReference type="SUPFAM" id="SSF48403">
    <property type="entry name" value="Ankyrin repeat"/>
    <property type="match status" value="1"/>
</dbReference>
<dbReference type="InterPro" id="IPR036770">
    <property type="entry name" value="Ankyrin_rpt-contain_sf"/>
</dbReference>
<evidence type="ECO:0000313" key="5">
    <source>
        <dbReference type="Proteomes" id="UP001149163"/>
    </source>
</evidence>
<dbReference type="EMBL" id="JAPQKN010000001">
    <property type="protein sequence ID" value="KAJ5175412.1"/>
    <property type="molecule type" value="Genomic_DNA"/>
</dbReference>
<evidence type="ECO:0000256" key="3">
    <source>
        <dbReference type="PROSITE-ProRule" id="PRU00023"/>
    </source>
</evidence>
<dbReference type="PROSITE" id="PS50297">
    <property type="entry name" value="ANK_REP_REGION"/>
    <property type="match status" value="2"/>
</dbReference>
<comment type="caution">
    <text evidence="4">The sequence shown here is derived from an EMBL/GenBank/DDBJ whole genome shotgun (WGS) entry which is preliminary data.</text>
</comment>
<gene>
    <name evidence="4" type="ORF">N7482_001289</name>
</gene>
<dbReference type="SMART" id="SM00248">
    <property type="entry name" value="ANK"/>
    <property type="match status" value="7"/>
</dbReference>
<keyword evidence="2 3" id="KW-0040">ANK repeat</keyword>
<reference evidence="4" key="1">
    <citation type="submission" date="2022-11" db="EMBL/GenBank/DDBJ databases">
        <authorList>
            <person name="Petersen C."/>
        </authorList>
    </citation>
    <scope>NUCLEOTIDE SEQUENCE</scope>
    <source>
        <strain evidence="4">IBT 26290</strain>
    </source>
</reference>
<dbReference type="RefSeq" id="XP_056547020.1">
    <property type="nucleotide sequence ID" value="XM_056683414.1"/>
</dbReference>
<name>A0A9W9LU02_9EURO</name>
<feature type="repeat" description="ANK" evidence="3">
    <location>
        <begin position="337"/>
        <end position="369"/>
    </location>
</feature>
<organism evidence="4 5">
    <name type="scientific">Penicillium canariense</name>
    <dbReference type="NCBI Taxonomy" id="189055"/>
    <lineage>
        <taxon>Eukaryota</taxon>
        <taxon>Fungi</taxon>
        <taxon>Dikarya</taxon>
        <taxon>Ascomycota</taxon>
        <taxon>Pezizomycotina</taxon>
        <taxon>Eurotiomycetes</taxon>
        <taxon>Eurotiomycetidae</taxon>
        <taxon>Eurotiales</taxon>
        <taxon>Aspergillaceae</taxon>
        <taxon>Penicillium</taxon>
    </lineage>
</organism>
<dbReference type="Gene3D" id="1.25.40.20">
    <property type="entry name" value="Ankyrin repeat-containing domain"/>
    <property type="match status" value="2"/>
</dbReference>
<accession>A0A9W9LU02</accession>
<feature type="repeat" description="ANK" evidence="3">
    <location>
        <begin position="409"/>
        <end position="441"/>
    </location>
</feature>
<dbReference type="Proteomes" id="UP001149163">
    <property type="component" value="Unassembled WGS sequence"/>
</dbReference>
<dbReference type="InterPro" id="IPR002110">
    <property type="entry name" value="Ankyrin_rpt"/>
</dbReference>
<proteinExistence type="predicted"/>
<keyword evidence="1" id="KW-0677">Repeat</keyword>
<dbReference type="GeneID" id="81422590"/>
<evidence type="ECO:0000256" key="1">
    <source>
        <dbReference type="ARBA" id="ARBA00022737"/>
    </source>
</evidence>
<evidence type="ECO:0000256" key="2">
    <source>
        <dbReference type="ARBA" id="ARBA00023043"/>
    </source>
</evidence>
<protein>
    <submittedName>
        <fullName evidence="4">Ankyrin</fullName>
    </submittedName>
</protein>
<feature type="repeat" description="ANK" evidence="3">
    <location>
        <begin position="303"/>
        <end position="335"/>
    </location>
</feature>
<dbReference type="AlphaFoldDB" id="A0A9W9LU02"/>
<evidence type="ECO:0000313" key="4">
    <source>
        <dbReference type="EMBL" id="KAJ5175412.1"/>
    </source>
</evidence>
<dbReference type="Pfam" id="PF12796">
    <property type="entry name" value="Ank_2"/>
    <property type="match status" value="2"/>
</dbReference>
<sequence>MDPLSAVASVANVADAVAKLSSAIAQFRQDYKLADEELDIARSHALLVKQEIEALEFRKPWKNTPRHKATPGLDGFDALAETTPLSMDETSFTTAMSTARGLLSDIESAFPLRSEPHTWRSKVRWAIKDKKLLARLKERLQSTESTLQGIVSMEQLATSEKAIKMAIVNQPSPHSQHALIQVQLSEVQTMPRPSSQVIRNNPAKTGPRTASFERWGISTRIFTTSKEKGTSYQAGVHVSLFGKMYSVQVQMSLPEFSLYPTMNVRNTVSANSRMAIACKSGDFDRARQLLASGAARGNDVTPSGWPMLDYAIESGSSKLVRLLLDHGAEPDLTYGEHNMTALQSSFLRGDLTIARVLLSQGADIEHVDSDGYSVLSYLWVNDGRVDNSAEFMRLCRTNSFSEVNACDNRGWMPLHRAAAVGTPEDVEEFMRLGASLDLRADWYGWTALFFAASHDNIKTFQTIIQHSGADAFHSLDGDGWNLLHCCTYFGAPRVMRLVLQSGIDVNQKSLPAPLPEDPDLSYKELTASDIAIYMGPNRYKMFMDVLADTGRDVELEGSDDFFWDAANVNTGSGDVSNEEKDEMGKLLTMYGAEDFDDRWALLHWASYNGSPKVQRLLLLRGAAPEHLEAIMMDDNQTILPTSPFEGR</sequence>
<dbReference type="PROSITE" id="PS50088">
    <property type="entry name" value="ANK_REPEAT"/>
    <property type="match status" value="3"/>
</dbReference>
<dbReference type="PANTHER" id="PTHR24198">
    <property type="entry name" value="ANKYRIN REPEAT AND PROTEIN KINASE DOMAIN-CONTAINING PROTEIN"/>
    <property type="match status" value="1"/>
</dbReference>
<keyword evidence="5" id="KW-1185">Reference proteome</keyword>
<dbReference type="OrthoDB" id="539213at2759"/>